<evidence type="ECO:0000256" key="3">
    <source>
        <dbReference type="ARBA" id="ARBA00022840"/>
    </source>
</evidence>
<reference evidence="5 6" key="1">
    <citation type="submission" date="2018-06" db="EMBL/GenBank/DDBJ databases">
        <title>Genomic Encyclopedia of Type Strains, Phase IV (KMG-IV): sequencing the most valuable type-strain genomes for metagenomic binning, comparative biology and taxonomic classification.</title>
        <authorList>
            <person name="Goeker M."/>
        </authorList>
    </citation>
    <scope>NUCLEOTIDE SEQUENCE [LARGE SCALE GENOMIC DNA]</scope>
    <source>
        <strain evidence="5 6">DSM 24875</strain>
    </source>
</reference>
<dbReference type="PROSITE" id="PS50893">
    <property type="entry name" value="ABC_TRANSPORTER_2"/>
    <property type="match status" value="1"/>
</dbReference>
<dbReference type="RefSeq" id="WP_113890147.1">
    <property type="nucleotide sequence ID" value="NZ_QNRK01000016.1"/>
</dbReference>
<dbReference type="Gene3D" id="3.40.50.300">
    <property type="entry name" value="P-loop containing nucleotide triphosphate hydrolases"/>
    <property type="match status" value="1"/>
</dbReference>
<dbReference type="Proteomes" id="UP000253529">
    <property type="component" value="Unassembled WGS sequence"/>
</dbReference>
<evidence type="ECO:0000256" key="1">
    <source>
        <dbReference type="ARBA" id="ARBA00022448"/>
    </source>
</evidence>
<dbReference type="GO" id="GO:0005886">
    <property type="term" value="C:plasma membrane"/>
    <property type="evidence" value="ECO:0007669"/>
    <property type="project" value="TreeGrafter"/>
</dbReference>
<dbReference type="CDD" id="cd03219">
    <property type="entry name" value="ABC_Mj1267_LivG_branched"/>
    <property type="match status" value="1"/>
</dbReference>
<evidence type="ECO:0000313" key="6">
    <source>
        <dbReference type="Proteomes" id="UP000253529"/>
    </source>
</evidence>
<organism evidence="5 6">
    <name type="scientific">Roseiarcus fermentans</name>
    <dbReference type="NCBI Taxonomy" id="1473586"/>
    <lineage>
        <taxon>Bacteria</taxon>
        <taxon>Pseudomonadati</taxon>
        <taxon>Pseudomonadota</taxon>
        <taxon>Alphaproteobacteria</taxon>
        <taxon>Hyphomicrobiales</taxon>
        <taxon>Roseiarcaceae</taxon>
        <taxon>Roseiarcus</taxon>
    </lineage>
</organism>
<sequence length="238" mass="25535">MSELNTEAISVQFQGLRALDSVDLSLKEGEILGLLGPNGAGKTTLVNVISGFQRPTEGTVRVDGKSVGGLTPDALARCGVARTFQSVRLFRRLSVLENVEISALCHAKSRNEARSTARRALEFVGLGPVARRLAGELPYADERRVGIARALALRPRFLLLDEPAAGMTDSECRDLVEIVRQLPQSFGCAVLLIEHNIGLVMEVCNRLHVLNGGRTLADGPVETVRNNPDVIAAYLGGA</sequence>
<evidence type="ECO:0000256" key="2">
    <source>
        <dbReference type="ARBA" id="ARBA00022741"/>
    </source>
</evidence>
<evidence type="ECO:0000313" key="5">
    <source>
        <dbReference type="EMBL" id="RBP11360.1"/>
    </source>
</evidence>
<dbReference type="InterPro" id="IPR051120">
    <property type="entry name" value="ABC_AA/LPS_Transport"/>
</dbReference>
<dbReference type="Pfam" id="PF00005">
    <property type="entry name" value="ABC_tran"/>
    <property type="match status" value="1"/>
</dbReference>
<proteinExistence type="predicted"/>
<dbReference type="InterPro" id="IPR003593">
    <property type="entry name" value="AAA+_ATPase"/>
</dbReference>
<accession>A0A366FBM6</accession>
<dbReference type="Pfam" id="PF12399">
    <property type="entry name" value="BCA_ABC_TP_C"/>
    <property type="match status" value="1"/>
</dbReference>
<evidence type="ECO:0000259" key="4">
    <source>
        <dbReference type="PROSITE" id="PS50893"/>
    </source>
</evidence>
<keyword evidence="3 5" id="KW-0067">ATP-binding</keyword>
<dbReference type="GO" id="GO:0005524">
    <property type="term" value="F:ATP binding"/>
    <property type="evidence" value="ECO:0007669"/>
    <property type="project" value="UniProtKB-KW"/>
</dbReference>
<dbReference type="GO" id="GO:0016887">
    <property type="term" value="F:ATP hydrolysis activity"/>
    <property type="evidence" value="ECO:0007669"/>
    <property type="project" value="InterPro"/>
</dbReference>
<keyword evidence="2" id="KW-0547">Nucleotide-binding</keyword>
<dbReference type="OrthoDB" id="9779872at2"/>
<dbReference type="AlphaFoldDB" id="A0A366FBM6"/>
<dbReference type="PANTHER" id="PTHR45772">
    <property type="entry name" value="CONSERVED COMPONENT OF ABC TRANSPORTER FOR NATURAL AMINO ACIDS-RELATED"/>
    <property type="match status" value="1"/>
</dbReference>
<dbReference type="InterPro" id="IPR003439">
    <property type="entry name" value="ABC_transporter-like_ATP-bd"/>
</dbReference>
<feature type="domain" description="ABC transporter" evidence="4">
    <location>
        <begin position="4"/>
        <end position="237"/>
    </location>
</feature>
<dbReference type="InterPro" id="IPR027417">
    <property type="entry name" value="P-loop_NTPase"/>
</dbReference>
<name>A0A366FBM6_9HYPH</name>
<dbReference type="EMBL" id="QNRK01000016">
    <property type="protein sequence ID" value="RBP11360.1"/>
    <property type="molecule type" value="Genomic_DNA"/>
</dbReference>
<dbReference type="SUPFAM" id="SSF52540">
    <property type="entry name" value="P-loop containing nucleoside triphosphate hydrolases"/>
    <property type="match status" value="1"/>
</dbReference>
<protein>
    <submittedName>
        <fullName evidence="5">Amino acid/amide ABC transporter ATP-binding protein 1 (HAAT family)</fullName>
    </submittedName>
</protein>
<dbReference type="SMART" id="SM00382">
    <property type="entry name" value="AAA"/>
    <property type="match status" value="1"/>
</dbReference>
<gene>
    <name evidence="5" type="ORF">DFR50_11654</name>
</gene>
<dbReference type="InterPro" id="IPR032823">
    <property type="entry name" value="BCA_ABC_TP_C"/>
</dbReference>
<keyword evidence="1" id="KW-0813">Transport</keyword>
<comment type="caution">
    <text evidence="5">The sequence shown here is derived from an EMBL/GenBank/DDBJ whole genome shotgun (WGS) entry which is preliminary data.</text>
</comment>
<keyword evidence="6" id="KW-1185">Reference proteome</keyword>